<accession>A0AAJ2U6D7</accession>
<dbReference type="RefSeq" id="WP_323468338.1">
    <property type="nucleotide sequence ID" value="NZ_JAWJAY010001435.1"/>
</dbReference>
<dbReference type="Pfam" id="PF00072">
    <property type="entry name" value="Response_reg"/>
    <property type="match status" value="1"/>
</dbReference>
<proteinExistence type="predicted"/>
<evidence type="ECO:0000313" key="3">
    <source>
        <dbReference type="EMBL" id="MDV2888421.1"/>
    </source>
</evidence>
<dbReference type="EMBL" id="JAWJAY010001435">
    <property type="protein sequence ID" value="MDV2888421.1"/>
    <property type="molecule type" value="Genomic_DNA"/>
</dbReference>
<name>A0AAJ2U6D7_ALKPS</name>
<protein>
    <submittedName>
        <fullName evidence="3">Response regulator</fullName>
    </submittedName>
</protein>
<gene>
    <name evidence="3" type="ORF">RYX45_24985</name>
</gene>
<dbReference type="PANTHER" id="PTHR42872:SF6">
    <property type="entry name" value="PROTEIN-GLUTAMATE METHYLESTERASE_PROTEIN-GLUTAMINE GLUTAMINASE"/>
    <property type="match status" value="1"/>
</dbReference>
<dbReference type="PROSITE" id="PS50110">
    <property type="entry name" value="RESPONSE_REGULATORY"/>
    <property type="match status" value="1"/>
</dbReference>
<dbReference type="InterPro" id="IPR011006">
    <property type="entry name" value="CheY-like_superfamily"/>
</dbReference>
<reference evidence="3" key="1">
    <citation type="submission" date="2023-10" db="EMBL/GenBank/DDBJ databases">
        <title>Screening of Alkalihalophilus pseudofirmusBZ-TG-HK211 and Its Alleviation of Salt Stress on Rapeseed Growth.</title>
        <authorList>
            <person name="Zhao B."/>
            <person name="Guo T."/>
        </authorList>
    </citation>
    <scope>NUCLEOTIDE SEQUENCE</scope>
    <source>
        <strain evidence="3">BZ-TG-HK211</strain>
    </source>
</reference>
<dbReference type="InterPro" id="IPR001789">
    <property type="entry name" value="Sig_transdc_resp-reg_receiver"/>
</dbReference>
<dbReference type="GO" id="GO:0000160">
    <property type="term" value="P:phosphorelay signal transduction system"/>
    <property type="evidence" value="ECO:0007669"/>
    <property type="project" value="InterPro"/>
</dbReference>
<evidence type="ECO:0000313" key="4">
    <source>
        <dbReference type="Proteomes" id="UP001285636"/>
    </source>
</evidence>
<evidence type="ECO:0000259" key="2">
    <source>
        <dbReference type="PROSITE" id="PS50110"/>
    </source>
</evidence>
<evidence type="ECO:0000256" key="1">
    <source>
        <dbReference type="PROSITE-ProRule" id="PRU00169"/>
    </source>
</evidence>
<dbReference type="AlphaFoldDB" id="A0AAJ2U6D7"/>
<comment type="caution">
    <text evidence="3">The sequence shown here is derived from an EMBL/GenBank/DDBJ whole genome shotgun (WGS) entry which is preliminary data.</text>
</comment>
<dbReference type="PANTHER" id="PTHR42872">
    <property type="entry name" value="PROTEIN-GLUTAMATE METHYLESTERASE/PROTEIN-GLUTAMINE GLUTAMINASE"/>
    <property type="match status" value="1"/>
</dbReference>
<feature type="modified residue" description="4-aspartylphosphate" evidence="1">
    <location>
        <position position="4"/>
    </location>
</feature>
<sequence>MTLDVEMPVMDGLETIQAVRASGYKTKIIMFSTLTTAGAEKTLKAMALGATDFVGKPSGANTTVTPADKIKEL</sequence>
<feature type="domain" description="Response regulatory" evidence="2">
    <location>
        <begin position="1"/>
        <end position="71"/>
    </location>
</feature>
<dbReference type="Gene3D" id="3.40.50.2300">
    <property type="match status" value="1"/>
</dbReference>
<dbReference type="Proteomes" id="UP001285636">
    <property type="component" value="Unassembled WGS sequence"/>
</dbReference>
<keyword evidence="1" id="KW-0597">Phosphoprotein</keyword>
<feature type="non-terminal residue" evidence="3">
    <location>
        <position position="73"/>
    </location>
</feature>
<organism evidence="3 4">
    <name type="scientific">Alkalihalophilus pseudofirmus</name>
    <name type="common">Bacillus pseudofirmus</name>
    <dbReference type="NCBI Taxonomy" id="79885"/>
    <lineage>
        <taxon>Bacteria</taxon>
        <taxon>Bacillati</taxon>
        <taxon>Bacillota</taxon>
        <taxon>Bacilli</taxon>
        <taxon>Bacillales</taxon>
        <taxon>Bacillaceae</taxon>
        <taxon>Alkalihalophilus</taxon>
    </lineage>
</organism>
<dbReference type="SUPFAM" id="SSF52172">
    <property type="entry name" value="CheY-like"/>
    <property type="match status" value="1"/>
</dbReference>